<organism evidence="1 2">
    <name type="scientific">Racocetra fulgida</name>
    <dbReference type="NCBI Taxonomy" id="60492"/>
    <lineage>
        <taxon>Eukaryota</taxon>
        <taxon>Fungi</taxon>
        <taxon>Fungi incertae sedis</taxon>
        <taxon>Mucoromycota</taxon>
        <taxon>Glomeromycotina</taxon>
        <taxon>Glomeromycetes</taxon>
        <taxon>Diversisporales</taxon>
        <taxon>Gigasporaceae</taxon>
        <taxon>Racocetra</taxon>
    </lineage>
</organism>
<proteinExistence type="predicted"/>
<dbReference type="OrthoDB" id="2420658at2759"/>
<evidence type="ECO:0000313" key="1">
    <source>
        <dbReference type="EMBL" id="CAG8709448.1"/>
    </source>
</evidence>
<feature type="non-terminal residue" evidence="1">
    <location>
        <position position="40"/>
    </location>
</feature>
<dbReference type="EMBL" id="CAJVPZ010021953">
    <property type="protein sequence ID" value="CAG8709448.1"/>
    <property type="molecule type" value="Genomic_DNA"/>
</dbReference>
<dbReference type="Proteomes" id="UP000789396">
    <property type="component" value="Unassembled WGS sequence"/>
</dbReference>
<evidence type="ECO:0000313" key="2">
    <source>
        <dbReference type="Proteomes" id="UP000789396"/>
    </source>
</evidence>
<dbReference type="AlphaFoldDB" id="A0A9N9HWZ8"/>
<name>A0A9N9HWZ8_9GLOM</name>
<keyword evidence="2" id="KW-1185">Reference proteome</keyword>
<reference evidence="1" key="1">
    <citation type="submission" date="2021-06" db="EMBL/GenBank/DDBJ databases">
        <authorList>
            <person name="Kallberg Y."/>
            <person name="Tangrot J."/>
            <person name="Rosling A."/>
        </authorList>
    </citation>
    <scope>NUCLEOTIDE SEQUENCE</scope>
    <source>
        <strain evidence="1">IN212</strain>
    </source>
</reference>
<protein>
    <submittedName>
        <fullName evidence="1">7498_t:CDS:1</fullName>
    </submittedName>
</protein>
<accession>A0A9N9HWZ8</accession>
<gene>
    <name evidence="1" type="ORF">RFULGI_LOCUS10757</name>
</gene>
<sequence>MSQSSFSPQYYEILQQIKEFDESYKDKSIEEANKQSDQFP</sequence>
<comment type="caution">
    <text evidence="1">The sequence shown here is derived from an EMBL/GenBank/DDBJ whole genome shotgun (WGS) entry which is preliminary data.</text>
</comment>